<name>A0ABU7JBC6_9GAMM</name>
<keyword evidence="3" id="KW-1185">Reference proteome</keyword>
<evidence type="ECO:0000313" key="3">
    <source>
        <dbReference type="Proteomes" id="UP001336314"/>
    </source>
</evidence>
<organism evidence="2 3">
    <name type="scientific">Alkalimonas cellulosilytica</name>
    <dbReference type="NCBI Taxonomy" id="3058395"/>
    <lineage>
        <taxon>Bacteria</taxon>
        <taxon>Pseudomonadati</taxon>
        <taxon>Pseudomonadota</taxon>
        <taxon>Gammaproteobacteria</taxon>
        <taxon>Alkalimonas</taxon>
    </lineage>
</organism>
<accession>A0ABU7JBC6</accession>
<evidence type="ECO:0000256" key="1">
    <source>
        <dbReference type="SAM" id="MobiDB-lite"/>
    </source>
</evidence>
<proteinExistence type="predicted"/>
<reference evidence="2 3" key="1">
    <citation type="submission" date="2023-07" db="EMBL/GenBank/DDBJ databases">
        <title>Alkalimonas sp., MEB108 novel, alkaliphilic bacterium isolated from Lonar Lake, India.</title>
        <authorList>
            <person name="Joshi A."/>
            <person name="Thite S."/>
        </authorList>
    </citation>
    <scope>NUCLEOTIDE SEQUENCE [LARGE SCALE GENOMIC DNA]</scope>
    <source>
        <strain evidence="2 3">MEB108</strain>
    </source>
</reference>
<protein>
    <submittedName>
        <fullName evidence="2">Uncharacterized protein</fullName>
    </submittedName>
</protein>
<dbReference type="RefSeq" id="WP_330130234.1">
    <property type="nucleotide sequence ID" value="NZ_JAUHLI010000024.1"/>
</dbReference>
<dbReference type="EMBL" id="JAUHLI010000024">
    <property type="protein sequence ID" value="MEE2003185.1"/>
    <property type="molecule type" value="Genomic_DNA"/>
</dbReference>
<dbReference type="Proteomes" id="UP001336314">
    <property type="component" value="Unassembled WGS sequence"/>
</dbReference>
<evidence type="ECO:0000313" key="2">
    <source>
        <dbReference type="EMBL" id="MEE2003185.1"/>
    </source>
</evidence>
<comment type="caution">
    <text evidence="2">The sequence shown here is derived from an EMBL/GenBank/DDBJ whole genome shotgun (WGS) entry which is preliminary data.</text>
</comment>
<feature type="compositionally biased region" description="Polar residues" evidence="1">
    <location>
        <begin position="133"/>
        <end position="142"/>
    </location>
</feature>
<sequence>MSPLPPSWFDAIAESEQRQSRANAVPRWKHWRLPLLLAVLGHASIGLLLVQQKWQRPLSPEEPARAIEAYFYQPPLVVSTAEQTMPLDEPEPAEPEEQVMALDMLEEAAAITAEQNEAPADATAPTAGLPQPSFESVLSSQSLDGNLAEHRGSLMDRALQQLQSTDGLARTHRTEQQRRFAEPKITVERRFQQLSSDPAKQVVAQFNDGTQIIRTKNGCRLADPSKDGFEGLMAARRIPCGDEEDASQQLNRILQRRTRP</sequence>
<feature type="region of interest" description="Disordered" evidence="1">
    <location>
        <begin position="119"/>
        <end position="142"/>
    </location>
</feature>
<gene>
    <name evidence="2" type="ORF">QWY20_17155</name>
</gene>